<keyword evidence="3" id="KW-1185">Reference proteome</keyword>
<evidence type="ECO:0000313" key="2">
    <source>
        <dbReference type="EMBL" id="KAI1723727.1"/>
    </source>
</evidence>
<dbReference type="AlphaFoldDB" id="A0AAD4R8E5"/>
<comment type="caution">
    <text evidence="2">The sequence shown here is derived from an EMBL/GenBank/DDBJ whole genome shotgun (WGS) entry which is preliminary data.</text>
</comment>
<evidence type="ECO:0000256" key="1">
    <source>
        <dbReference type="SAM" id="SignalP"/>
    </source>
</evidence>
<proteinExistence type="predicted"/>
<protein>
    <submittedName>
        <fullName evidence="2">Uncharacterized protein</fullName>
    </submittedName>
</protein>
<gene>
    <name evidence="2" type="ORF">DdX_03898</name>
</gene>
<reference evidence="2" key="1">
    <citation type="submission" date="2022-01" db="EMBL/GenBank/DDBJ databases">
        <title>Genome Sequence Resource for Two Populations of Ditylenchus destructor, the Migratory Endoparasitic Phytonematode.</title>
        <authorList>
            <person name="Zhang H."/>
            <person name="Lin R."/>
            <person name="Xie B."/>
        </authorList>
    </citation>
    <scope>NUCLEOTIDE SEQUENCE</scope>
    <source>
        <strain evidence="2">BazhouSP</strain>
    </source>
</reference>
<keyword evidence="1" id="KW-0732">Signal</keyword>
<accession>A0AAD4R8E5</accession>
<name>A0AAD4R8E5_9BILA</name>
<dbReference type="Proteomes" id="UP001201812">
    <property type="component" value="Unassembled WGS sequence"/>
</dbReference>
<feature type="chain" id="PRO_5042280709" evidence="1">
    <location>
        <begin position="25"/>
        <end position="112"/>
    </location>
</feature>
<organism evidence="2 3">
    <name type="scientific">Ditylenchus destructor</name>
    <dbReference type="NCBI Taxonomy" id="166010"/>
    <lineage>
        <taxon>Eukaryota</taxon>
        <taxon>Metazoa</taxon>
        <taxon>Ecdysozoa</taxon>
        <taxon>Nematoda</taxon>
        <taxon>Chromadorea</taxon>
        <taxon>Rhabditida</taxon>
        <taxon>Tylenchina</taxon>
        <taxon>Tylenchomorpha</taxon>
        <taxon>Sphaerularioidea</taxon>
        <taxon>Anguinidae</taxon>
        <taxon>Anguininae</taxon>
        <taxon>Ditylenchus</taxon>
    </lineage>
</organism>
<dbReference type="EMBL" id="JAKKPZ010000003">
    <property type="protein sequence ID" value="KAI1723727.1"/>
    <property type="molecule type" value="Genomic_DNA"/>
</dbReference>
<evidence type="ECO:0000313" key="3">
    <source>
        <dbReference type="Proteomes" id="UP001201812"/>
    </source>
</evidence>
<sequence length="112" mass="13274">MHSWNPTQWFCTAILILIIAQTLAAQYYYPMYGALTYDYRKLYEGHKKSHNEKRKDKIDLYCLFYGICDSDSHEGHHYGHVHYPQYYSYGGWPGYGGGWGGYGYYPYYTYGK</sequence>
<feature type="signal peptide" evidence="1">
    <location>
        <begin position="1"/>
        <end position="24"/>
    </location>
</feature>